<dbReference type="InterPro" id="IPR001611">
    <property type="entry name" value="Leu-rich_rpt"/>
</dbReference>
<dbReference type="InterPro" id="IPR052394">
    <property type="entry name" value="LRR-containing"/>
</dbReference>
<dbReference type="PANTHER" id="PTHR24114">
    <property type="entry name" value="LEUCINE RICH REPEAT FAMILY PROTEIN"/>
    <property type="match status" value="1"/>
</dbReference>
<dbReference type="InterPro" id="IPR032675">
    <property type="entry name" value="LRR_dom_sf"/>
</dbReference>
<accession>A0A816D0U0</accession>
<dbReference type="EMBL" id="CAJNOV010019042">
    <property type="protein sequence ID" value="CAF1627109.1"/>
    <property type="molecule type" value="Genomic_DNA"/>
</dbReference>
<dbReference type="Pfam" id="PF13516">
    <property type="entry name" value="LRR_6"/>
    <property type="match status" value="9"/>
</dbReference>
<reference evidence="1" key="1">
    <citation type="submission" date="2021-02" db="EMBL/GenBank/DDBJ databases">
        <authorList>
            <person name="Nowell W R."/>
        </authorList>
    </citation>
    <scope>NUCLEOTIDE SEQUENCE</scope>
</reference>
<dbReference type="SUPFAM" id="SSF52047">
    <property type="entry name" value="RNI-like"/>
    <property type="match status" value="1"/>
</dbReference>
<proteinExistence type="predicted"/>
<dbReference type="SMART" id="SM00368">
    <property type="entry name" value="LRR_RI"/>
    <property type="match status" value="9"/>
</dbReference>
<name>A0A816D0U0_9BILA</name>
<gene>
    <name evidence="1" type="ORF">CJN711_LOCUS38846</name>
</gene>
<protein>
    <submittedName>
        <fullName evidence="1">Uncharacterized protein</fullName>
    </submittedName>
</protein>
<dbReference type="Proteomes" id="UP000663855">
    <property type="component" value="Unassembled WGS sequence"/>
</dbReference>
<dbReference type="Gene3D" id="3.80.10.10">
    <property type="entry name" value="Ribonuclease Inhibitor"/>
    <property type="match status" value="3"/>
</dbReference>
<comment type="caution">
    <text evidence="1">The sequence shown here is derived from an EMBL/GenBank/DDBJ whole genome shotgun (WGS) entry which is preliminary data.</text>
</comment>
<dbReference type="PANTHER" id="PTHR24114:SF2">
    <property type="entry name" value="F-BOX DOMAIN-CONTAINING PROTEIN-RELATED"/>
    <property type="match status" value="1"/>
</dbReference>
<organism evidence="1 2">
    <name type="scientific">Rotaria magnacalcarata</name>
    <dbReference type="NCBI Taxonomy" id="392030"/>
    <lineage>
        <taxon>Eukaryota</taxon>
        <taxon>Metazoa</taxon>
        <taxon>Spiralia</taxon>
        <taxon>Gnathifera</taxon>
        <taxon>Rotifera</taxon>
        <taxon>Eurotatoria</taxon>
        <taxon>Bdelloidea</taxon>
        <taxon>Philodinida</taxon>
        <taxon>Philodinidae</taxon>
        <taxon>Rotaria</taxon>
    </lineage>
</organism>
<sequence>METVLSWPTHCALQQLKIGCCTFQEYNFILEHCPLLKTFEMQNCTMYHINNSTHVTSSAGAYFSGLASLTMNNCYLSFGELDFLLSLTPSLIHFKLINVGWNSNSLFDGFRWEKFIQKRLPFLNNLHSIINSYRTPFWLERKHWYVTCDYTISASSSQVILYTKPVNIDNCQILIRCQALSTDDICYFTKYQSNEKDQNNEKEAFIELNLENSNKGSYDIPYLACALKHNTTIAALDLSRNYIGSEGILHFADVLRNNIPLTTLNLEKNQIGYEGMQYLADALCTNTVIAIIFSSDSYIIHFFLWALTTLSIGGNCIGPEGTLTKLRIGGNHIGLQGIQRLTNALEKNTTLTILDLQDNQIGDEGIEYFCNSLKNTLTLTSLDLSSNQIEAPGARYMADLLENNSILDTLSLRDNELRSRGIEYLAYALKTNITLTALNLRFNYIDDDGIESLADTLRANKTLMMLNLWGNRIKDKGAGYLASVLETNKTLTALDIGSNHIGDDGAEYLAHALQTNRVSWLPQQSRWSSTVSILNHRSVYINEICNSEMNDKYLSYLSTTISWHQIASLKIIDPLDLRQLRLLVSKMINLRTLEVYYQFNDEDDADLNKPNLLDLLNDTFLCNMLMSNEFKKLNLHTNWEYPDMIGIAS</sequence>
<dbReference type="AlphaFoldDB" id="A0A816D0U0"/>
<evidence type="ECO:0000313" key="2">
    <source>
        <dbReference type="Proteomes" id="UP000663855"/>
    </source>
</evidence>
<evidence type="ECO:0000313" key="1">
    <source>
        <dbReference type="EMBL" id="CAF1627109.1"/>
    </source>
</evidence>